<accession>A0ABN0R3M6</accession>
<proteinExistence type="predicted"/>
<gene>
    <name evidence="1" type="ORF">I551_1840</name>
</gene>
<dbReference type="EMBL" id="JAOL01000086">
    <property type="protein sequence ID" value="EUA91684.1"/>
    <property type="molecule type" value="Genomic_DNA"/>
</dbReference>
<comment type="caution">
    <text evidence="1">The sequence shown here is derived from an EMBL/GenBank/DDBJ whole genome shotgun (WGS) entry which is preliminary data.</text>
</comment>
<dbReference type="Proteomes" id="UP000020681">
    <property type="component" value="Unassembled WGS sequence"/>
</dbReference>
<dbReference type="InterPro" id="IPR029069">
    <property type="entry name" value="HotDog_dom_sf"/>
</dbReference>
<name>A0ABN0R3M6_MYCUL</name>
<evidence type="ECO:0000313" key="1">
    <source>
        <dbReference type="EMBL" id="EUA91684.1"/>
    </source>
</evidence>
<dbReference type="Gene3D" id="3.10.129.10">
    <property type="entry name" value="Hotdog Thioesterase"/>
    <property type="match status" value="1"/>
</dbReference>
<evidence type="ECO:0000313" key="2">
    <source>
        <dbReference type="Proteomes" id="UP000020681"/>
    </source>
</evidence>
<dbReference type="SUPFAM" id="SSF54637">
    <property type="entry name" value="Thioesterase/thiol ester dehydrase-isomerase"/>
    <property type="match status" value="1"/>
</dbReference>
<protein>
    <submittedName>
        <fullName evidence="1">Uncharacterized protein</fullName>
    </submittedName>
</protein>
<sequence>MAQASRLMPNLATVLGWSHCDHTGPVREGDTLYSELHVESAEPTANGACLACVRWCTPSATRSPTARCWTGGSPHSSTS</sequence>
<reference evidence="1 2" key="1">
    <citation type="submission" date="2014-01" db="EMBL/GenBank/DDBJ databases">
        <authorList>
            <person name="Dobos K."/>
            <person name="Lenaerts A."/>
            <person name="Ordway D."/>
            <person name="DeGroote M.A."/>
            <person name="Parker T."/>
            <person name="Sizemore C."/>
            <person name="Tallon L.J."/>
            <person name="Sadzewicz L.K."/>
            <person name="Sengamalay N."/>
            <person name="Fraser C.M."/>
            <person name="Hine E."/>
            <person name="Shefchek K.A."/>
            <person name="Das S.P."/>
            <person name="Tettelin H."/>
        </authorList>
    </citation>
    <scope>NUCLEOTIDE SEQUENCE [LARGE SCALE GENOMIC DNA]</scope>
    <source>
        <strain evidence="1 2">Harvey</strain>
    </source>
</reference>
<organism evidence="1 2">
    <name type="scientific">Mycobacterium ulcerans str. Harvey</name>
    <dbReference type="NCBI Taxonomy" id="1299332"/>
    <lineage>
        <taxon>Bacteria</taxon>
        <taxon>Bacillati</taxon>
        <taxon>Actinomycetota</taxon>
        <taxon>Actinomycetes</taxon>
        <taxon>Mycobacteriales</taxon>
        <taxon>Mycobacteriaceae</taxon>
        <taxon>Mycobacterium</taxon>
        <taxon>Mycobacterium ulcerans group</taxon>
    </lineage>
</organism>
<keyword evidence="2" id="KW-1185">Reference proteome</keyword>